<sequence length="298" mass="32164">MTELLPSWRPGATRDAIVAFLDAADAVPVEQRVACFDNDGTLWSEKPEYVQLRFFVDAMKSAIQADPSAAEKPEFAALISGDQAAIGEIGLERIAYALTGLFEGEEPEEFTARVRDFMSGTVAPTYAPMLELLDELRRRDFTLCVVTGGGTEFVRAVSQELYGVPAQNVVGSLIAYEFVPTADDGTGPRLRRTTELVNGANEGAIKVSNIQTQLGRRPIFAAGNSGGDREMLEWVAAGAGPTLAVLVDHDDADRETAYVSTAATFADPEPITDVGHRLGWTVVSMARDWETVFGAARD</sequence>
<dbReference type="Gene3D" id="3.40.50.1000">
    <property type="entry name" value="HAD superfamily/HAD-like"/>
    <property type="match status" value="1"/>
</dbReference>
<dbReference type="Proteomes" id="UP001596135">
    <property type="component" value="Unassembled WGS sequence"/>
</dbReference>
<comment type="caution">
    <text evidence="1">The sequence shown here is derived from an EMBL/GenBank/DDBJ whole genome shotgun (WGS) entry which is preliminary data.</text>
</comment>
<gene>
    <name evidence="1" type="ORF">ACFPYL_08505</name>
</gene>
<evidence type="ECO:0000313" key="2">
    <source>
        <dbReference type="Proteomes" id="UP001596135"/>
    </source>
</evidence>
<accession>A0ABW1LIT8</accession>
<evidence type="ECO:0000313" key="1">
    <source>
        <dbReference type="EMBL" id="MFC6043112.1"/>
    </source>
</evidence>
<proteinExistence type="predicted"/>
<dbReference type="Pfam" id="PF12710">
    <property type="entry name" value="HAD"/>
    <property type="match status" value="1"/>
</dbReference>
<reference evidence="2" key="1">
    <citation type="journal article" date="2019" name="Int. J. Syst. Evol. Microbiol.">
        <title>The Global Catalogue of Microorganisms (GCM) 10K type strain sequencing project: providing services to taxonomists for standard genome sequencing and annotation.</title>
        <authorList>
            <consortium name="The Broad Institute Genomics Platform"/>
            <consortium name="The Broad Institute Genome Sequencing Center for Infectious Disease"/>
            <person name="Wu L."/>
            <person name="Ma J."/>
        </authorList>
    </citation>
    <scope>NUCLEOTIDE SEQUENCE [LARGE SCALE GENOMIC DNA]</scope>
    <source>
        <strain evidence="2">CCUG 54522</strain>
    </source>
</reference>
<dbReference type="InterPro" id="IPR036412">
    <property type="entry name" value="HAD-like_sf"/>
</dbReference>
<keyword evidence="1" id="KW-0378">Hydrolase</keyword>
<dbReference type="SUPFAM" id="SSF56784">
    <property type="entry name" value="HAD-like"/>
    <property type="match status" value="1"/>
</dbReference>
<organism evidence="1 2">
    <name type="scientific">Nocardioides hankookensis</name>
    <dbReference type="NCBI Taxonomy" id="443157"/>
    <lineage>
        <taxon>Bacteria</taxon>
        <taxon>Bacillati</taxon>
        <taxon>Actinomycetota</taxon>
        <taxon>Actinomycetes</taxon>
        <taxon>Propionibacteriales</taxon>
        <taxon>Nocardioidaceae</taxon>
        <taxon>Nocardioides</taxon>
    </lineage>
</organism>
<dbReference type="GO" id="GO:0016787">
    <property type="term" value="F:hydrolase activity"/>
    <property type="evidence" value="ECO:0007669"/>
    <property type="project" value="UniProtKB-KW"/>
</dbReference>
<dbReference type="RefSeq" id="WP_379152901.1">
    <property type="nucleotide sequence ID" value="NZ_JBHSRJ010000004.1"/>
</dbReference>
<dbReference type="InterPro" id="IPR023214">
    <property type="entry name" value="HAD_sf"/>
</dbReference>
<dbReference type="EMBL" id="JBHSRJ010000004">
    <property type="protein sequence ID" value="MFC6043112.1"/>
    <property type="molecule type" value="Genomic_DNA"/>
</dbReference>
<name>A0ABW1LIT8_9ACTN</name>
<protein>
    <submittedName>
        <fullName evidence="1">HAD family hydrolase</fullName>
    </submittedName>
</protein>
<keyword evidence="2" id="KW-1185">Reference proteome</keyword>